<dbReference type="AlphaFoldDB" id="A0A0V8QCC3"/>
<gene>
    <name evidence="1" type="ORF">ASU35_15455</name>
</gene>
<evidence type="ECO:0000313" key="1">
    <source>
        <dbReference type="EMBL" id="KSV57737.1"/>
    </source>
</evidence>
<dbReference type="STRING" id="290052.ASU35_15455"/>
<accession>A0A0V8QCC3</accession>
<proteinExistence type="predicted"/>
<keyword evidence="2" id="KW-1185">Reference proteome</keyword>
<evidence type="ECO:0000313" key="2">
    <source>
        <dbReference type="Proteomes" id="UP000054874"/>
    </source>
</evidence>
<name>A0A0V8QCC3_9FIRM</name>
<dbReference type="Proteomes" id="UP000054874">
    <property type="component" value="Unassembled WGS sequence"/>
</dbReference>
<dbReference type="RefSeq" id="WP_058354043.1">
    <property type="nucleotide sequence ID" value="NZ_CABMMD010000203.1"/>
</dbReference>
<dbReference type="EMBL" id="LNAM01000203">
    <property type="protein sequence ID" value="KSV57737.1"/>
    <property type="molecule type" value="Genomic_DNA"/>
</dbReference>
<reference evidence="1 2" key="1">
    <citation type="submission" date="2015-11" db="EMBL/GenBank/DDBJ databases">
        <title>Butyribacter intestini gen. nov., sp. nov., a butyric acid-producing bacterium of the family Lachnospiraceae isolated from the human faeces.</title>
        <authorList>
            <person name="Zou Y."/>
            <person name="Xue W."/>
            <person name="Luo G."/>
            <person name="Lv M."/>
        </authorList>
    </citation>
    <scope>NUCLEOTIDE SEQUENCE [LARGE SCALE GENOMIC DNA]</scope>
    <source>
        <strain evidence="1 2">ACET-33324</strain>
    </source>
</reference>
<organism evidence="1 2">
    <name type="scientific">Acetivibrio ethanolgignens</name>
    <dbReference type="NCBI Taxonomy" id="290052"/>
    <lineage>
        <taxon>Bacteria</taxon>
        <taxon>Bacillati</taxon>
        <taxon>Bacillota</taxon>
        <taxon>Clostridia</taxon>
        <taxon>Eubacteriales</taxon>
        <taxon>Oscillospiraceae</taxon>
        <taxon>Acetivibrio</taxon>
    </lineage>
</organism>
<sequence>MKRYLISMKDKGFEFQTEHYISTKEFWEELSHDDYFRLGEGIYIPINEVDITSIGYIGEI</sequence>
<protein>
    <submittedName>
        <fullName evidence="1">Uncharacterized protein</fullName>
    </submittedName>
</protein>
<comment type="caution">
    <text evidence="1">The sequence shown here is derived from an EMBL/GenBank/DDBJ whole genome shotgun (WGS) entry which is preliminary data.</text>
</comment>